<name>A0ABQ8SAK6_PERAM</name>
<keyword evidence="2" id="KW-1185">Reference proteome</keyword>
<dbReference type="EMBL" id="JAJSOF020000031">
    <property type="protein sequence ID" value="KAJ4431094.1"/>
    <property type="molecule type" value="Genomic_DNA"/>
</dbReference>
<proteinExistence type="predicted"/>
<dbReference type="Proteomes" id="UP001148838">
    <property type="component" value="Unassembled WGS sequence"/>
</dbReference>
<accession>A0ABQ8SAK6</accession>
<comment type="caution">
    <text evidence="1">The sequence shown here is derived from an EMBL/GenBank/DDBJ whole genome shotgun (WGS) entry which is preliminary data.</text>
</comment>
<evidence type="ECO:0000313" key="1">
    <source>
        <dbReference type="EMBL" id="KAJ4431094.1"/>
    </source>
</evidence>
<gene>
    <name evidence="1" type="ORF">ANN_19689</name>
</gene>
<protein>
    <submittedName>
        <fullName evidence="1">Uncharacterized protein</fullName>
    </submittedName>
</protein>
<reference evidence="1 2" key="1">
    <citation type="journal article" date="2022" name="Allergy">
        <title>Genome assembly and annotation of Periplaneta americana reveal a comprehensive cockroach allergen profile.</title>
        <authorList>
            <person name="Wang L."/>
            <person name="Xiong Q."/>
            <person name="Saelim N."/>
            <person name="Wang L."/>
            <person name="Nong W."/>
            <person name="Wan A.T."/>
            <person name="Shi M."/>
            <person name="Liu X."/>
            <person name="Cao Q."/>
            <person name="Hui J.H.L."/>
            <person name="Sookrung N."/>
            <person name="Leung T.F."/>
            <person name="Tungtrongchitr A."/>
            <person name="Tsui S.K.W."/>
        </authorList>
    </citation>
    <scope>NUCLEOTIDE SEQUENCE [LARGE SCALE GENOMIC DNA]</scope>
    <source>
        <strain evidence="1">PWHHKU_190912</strain>
    </source>
</reference>
<organism evidence="1 2">
    <name type="scientific">Periplaneta americana</name>
    <name type="common">American cockroach</name>
    <name type="synonym">Blatta americana</name>
    <dbReference type="NCBI Taxonomy" id="6978"/>
    <lineage>
        <taxon>Eukaryota</taxon>
        <taxon>Metazoa</taxon>
        <taxon>Ecdysozoa</taxon>
        <taxon>Arthropoda</taxon>
        <taxon>Hexapoda</taxon>
        <taxon>Insecta</taxon>
        <taxon>Pterygota</taxon>
        <taxon>Neoptera</taxon>
        <taxon>Polyneoptera</taxon>
        <taxon>Dictyoptera</taxon>
        <taxon>Blattodea</taxon>
        <taxon>Blattoidea</taxon>
        <taxon>Blattidae</taxon>
        <taxon>Blattinae</taxon>
        <taxon>Periplaneta</taxon>
    </lineage>
</organism>
<sequence>MPAITAGGDHRANYTIPPFWLDDRPPLFRHVGMRSAGGCTESYPAFARIGLRENPGKNLNQATFPDRDSNPGHLVSRQDAQTVVPQIMERTERIRNEAVLERVDVEGIMLKLIRKRKRNWLGHWLRRNYLLKDVLEGMVNVRKVRGRRRYQMIDNIKVITYRLDIRYYNMTFSKYRLLNTNAAMCVLNLLAEATSSDLRRVQRTALAIFVVKKPCAFISTASNPGDNRWLAMIAINKPQLKTHGSYAETKRTYYYFIAAAVATATCTAAAATATCTAAAATTAAAAVATATCTAAATTTAAAAVVTATYTAATTAAAVATAICTAAAAVTIATITAATTAAAVATCTAATTTTVAAAVATAACTAATTAAAAVATATCTAATTTAAAVTATCTTATTTVAAKPSTWPSVSVSLQPGWRQQVVLKVLPGTDLTAVTLQDILMTLIECEKSKAH</sequence>
<evidence type="ECO:0000313" key="2">
    <source>
        <dbReference type="Proteomes" id="UP001148838"/>
    </source>
</evidence>